<evidence type="ECO:0000259" key="4">
    <source>
        <dbReference type="Pfam" id="PF08386"/>
    </source>
</evidence>
<feature type="domain" description="Peptidase S33 tripeptidyl aminopeptidase-like C-terminal" evidence="4">
    <location>
        <begin position="515"/>
        <end position="587"/>
    </location>
</feature>
<protein>
    <recommendedName>
        <fullName evidence="7">AB hydrolase-1 domain-containing protein</fullName>
    </recommendedName>
</protein>
<sequence>MEQKTGKLDQPSVSREGITTSRPIWRSTALCVAACLSFLTFLHGWDLLPTYQDPNVASIPKPDNHSERNFSWHDIEASPELNYYQCYEDYRCAKLQVPMDWWRNSSQPGKNISIAVIRLPARVPVTDPRYGGAVLTNPGGPGGSGVAQMLRNGRATQIIVDAELDPNTTSANSEARYHDIISFDPRGIAHTTPGIHCFPDSLARSTWALQNEALGLLGSSEDSFYRNWYRSRALAEGCSAATGTTEDGSEAIGEHVNTSPVARDMLEIIERHAEWVSKQVSAETSPGVAERLRYIKGKPKIQYWGNSYGTIIGQTFASMFPDRIDRMVLDGVCNAHDYFFGSWFSNLSDADRILERFFSYCYSAGPENCSFYSASGAAAIKQNYKDLLSHIFEHPMVVPSSRTRGPDVITWSDVKSMVRLGMYQPLIYSPMVADLLTSISSGNGSLFADFKAMSNTFTCPGDECTSAGPFSDECNQDDNGADATLAILCTDGPGLGDIDEESFQEYWHALQQQSQVLGDWWAHTRLGCVGWKTKAKNRFEGPFAGNLSHPILFIGNTLDPVTPLANAKEMAHNFPGSIVLQQDSEGSPLPLHLPVPSYLHAALVIHHTNTITNFTQKHTSWSSPSLCTAKATRHYFQSGLLPPLNTICKTDNKPFINTSISLALLTLEDMELTEAMKVMEDTVLQDIGFKRTSGGF</sequence>
<dbReference type="Pfam" id="PF00561">
    <property type="entry name" value="Abhydrolase_1"/>
    <property type="match status" value="1"/>
</dbReference>
<feature type="domain" description="AB hydrolase-1" evidence="3">
    <location>
        <begin position="134"/>
        <end position="343"/>
    </location>
</feature>
<evidence type="ECO:0000256" key="1">
    <source>
        <dbReference type="ARBA" id="ARBA00010088"/>
    </source>
</evidence>
<evidence type="ECO:0000313" key="6">
    <source>
        <dbReference type="Proteomes" id="UP000304951"/>
    </source>
</evidence>
<dbReference type="InterPro" id="IPR051601">
    <property type="entry name" value="Serine_prot/Carboxylest_S33"/>
</dbReference>
<evidence type="ECO:0000313" key="5">
    <source>
        <dbReference type="EMBL" id="THV74661.1"/>
    </source>
</evidence>
<organism evidence="5 6">
    <name type="scientific">Aureobasidium pullulans</name>
    <name type="common">Black yeast</name>
    <name type="synonym">Pullularia pullulans</name>
    <dbReference type="NCBI Taxonomy" id="5580"/>
    <lineage>
        <taxon>Eukaryota</taxon>
        <taxon>Fungi</taxon>
        <taxon>Dikarya</taxon>
        <taxon>Ascomycota</taxon>
        <taxon>Pezizomycotina</taxon>
        <taxon>Dothideomycetes</taxon>
        <taxon>Dothideomycetidae</taxon>
        <taxon>Dothideales</taxon>
        <taxon>Saccotheciaceae</taxon>
        <taxon>Aureobasidium</taxon>
    </lineage>
</organism>
<dbReference type="Gene3D" id="3.40.50.1820">
    <property type="entry name" value="alpha/beta hydrolase"/>
    <property type="match status" value="1"/>
</dbReference>
<name>A0A4S8SUM4_AURPU</name>
<dbReference type="EMBL" id="QZAF01000056">
    <property type="protein sequence ID" value="THV74661.1"/>
    <property type="molecule type" value="Genomic_DNA"/>
</dbReference>
<evidence type="ECO:0000256" key="2">
    <source>
        <dbReference type="ARBA" id="ARBA00022801"/>
    </source>
</evidence>
<dbReference type="Pfam" id="PF08386">
    <property type="entry name" value="Abhydrolase_4"/>
    <property type="match status" value="1"/>
</dbReference>
<evidence type="ECO:0008006" key="7">
    <source>
        <dbReference type="Google" id="ProtNLM"/>
    </source>
</evidence>
<gene>
    <name evidence="5" type="ORF">D6D28_02401</name>
</gene>
<proteinExistence type="inferred from homology"/>
<dbReference type="PANTHER" id="PTHR43248:SF25">
    <property type="entry name" value="AB HYDROLASE-1 DOMAIN-CONTAINING PROTEIN-RELATED"/>
    <property type="match status" value="1"/>
</dbReference>
<keyword evidence="2" id="KW-0378">Hydrolase</keyword>
<dbReference type="SUPFAM" id="SSF53474">
    <property type="entry name" value="alpha/beta-Hydrolases"/>
    <property type="match status" value="2"/>
</dbReference>
<dbReference type="GO" id="GO:0016787">
    <property type="term" value="F:hydrolase activity"/>
    <property type="evidence" value="ECO:0007669"/>
    <property type="project" value="UniProtKB-KW"/>
</dbReference>
<accession>A0A4S8SUM4</accession>
<dbReference type="PANTHER" id="PTHR43248">
    <property type="entry name" value="2-SUCCINYL-6-HYDROXY-2,4-CYCLOHEXADIENE-1-CARBOXYLATE SYNTHASE"/>
    <property type="match status" value="1"/>
</dbReference>
<dbReference type="AlphaFoldDB" id="A0A4S8SUM4"/>
<comment type="similarity">
    <text evidence="1">Belongs to the peptidase S33 family.</text>
</comment>
<dbReference type="InterPro" id="IPR029058">
    <property type="entry name" value="AB_hydrolase_fold"/>
</dbReference>
<comment type="caution">
    <text evidence="5">The sequence shown here is derived from an EMBL/GenBank/DDBJ whole genome shotgun (WGS) entry which is preliminary data.</text>
</comment>
<evidence type="ECO:0000259" key="3">
    <source>
        <dbReference type="Pfam" id="PF00561"/>
    </source>
</evidence>
<dbReference type="Proteomes" id="UP000304951">
    <property type="component" value="Unassembled WGS sequence"/>
</dbReference>
<dbReference type="InterPro" id="IPR013595">
    <property type="entry name" value="Pept_S33_TAP-like_C"/>
</dbReference>
<reference evidence="5 6" key="1">
    <citation type="submission" date="2018-10" db="EMBL/GenBank/DDBJ databases">
        <title>Fifty Aureobasidium pullulans genomes reveal a recombining polyextremotolerant generalist.</title>
        <authorList>
            <person name="Gostincar C."/>
            <person name="Turk M."/>
            <person name="Zajc J."/>
            <person name="Gunde-Cimerman N."/>
        </authorList>
    </citation>
    <scope>NUCLEOTIDE SEQUENCE [LARGE SCALE GENOMIC DNA]</scope>
    <source>
        <strain evidence="5 6">EXF-11900</strain>
    </source>
</reference>
<dbReference type="InterPro" id="IPR000073">
    <property type="entry name" value="AB_hydrolase_1"/>
</dbReference>